<dbReference type="RefSeq" id="WP_064716372.1">
    <property type="nucleotide sequence ID" value="NZ_JMTM01000070.1"/>
</dbReference>
<dbReference type="Pfam" id="PF05697">
    <property type="entry name" value="Trigger_N"/>
    <property type="match status" value="1"/>
</dbReference>
<sequence length="441" mass="49496">MDIKRVAIDAVTETIVMNVVHMDYKGQVAKRINEKMPLAQVKGFRKGAVPKDLVEKQYGKAIKIEEVKKVIDLALERYIQSERLNLLGTPLAKEEENRDWSAEELTFEFEIGLVPNFELDLEAKNDIVKYIVTADDKLIDGQVARIQKQFGKAIPQEVVAAGNDLTGIFSSEANGINNPTSISLDTFKDKATQDLFIGKKVGDVVTVNTKGLFEDDHQLMDYLKVGHDNVHDLAVDVDFTIEAINASEPAELNQELFDKLFGEGNVATLEELKAKIKEDAEAQFAQQADQKLLADVQNFLIDNTKFDLPAEFLKKWLQTVGEKKLTPEEAEVEYARSEKGLRFQLIEGKAMAQSNIQITFEDLKTFTTNAIKQQMAQFGQTNPTDEEVQGIVARVLSNQEEVKRLSEQVVAAKLLELFKEKANPTTKEVTYEEFIAASYGE</sequence>
<dbReference type="AlphaFoldDB" id="A0A199XMR3"/>
<evidence type="ECO:0000313" key="2">
    <source>
        <dbReference type="EMBL" id="OAZ02945.1"/>
    </source>
</evidence>
<proteinExistence type="predicted"/>
<name>A0A199XMR3_9FLAO</name>
<keyword evidence="2" id="KW-0413">Isomerase</keyword>
<dbReference type="EMBL" id="JMTM01000070">
    <property type="protein sequence ID" value="OAZ02945.1"/>
    <property type="molecule type" value="Genomic_DNA"/>
</dbReference>
<dbReference type="SUPFAM" id="SSF102735">
    <property type="entry name" value="Trigger factor ribosome-binding domain"/>
    <property type="match status" value="1"/>
</dbReference>
<dbReference type="PATRIC" id="fig|29536.5.peg.2716"/>
<dbReference type="InterPro" id="IPR008881">
    <property type="entry name" value="Trigger_fac_ribosome-bd_bac"/>
</dbReference>
<comment type="caution">
    <text evidence="2">The sequence shown here is derived from an EMBL/GenBank/DDBJ whole genome shotgun (WGS) entry which is preliminary data.</text>
</comment>
<dbReference type="Gene3D" id="1.10.3120.10">
    <property type="entry name" value="Trigger factor, C-terminal domain"/>
    <property type="match status" value="1"/>
</dbReference>
<keyword evidence="3" id="KW-1185">Reference proteome</keyword>
<dbReference type="GO" id="GO:0003755">
    <property type="term" value="F:peptidyl-prolyl cis-trans isomerase activity"/>
    <property type="evidence" value="ECO:0007669"/>
    <property type="project" value="UniProtKB-EC"/>
</dbReference>
<protein>
    <submittedName>
        <fullName evidence="2">Trigger factor</fullName>
        <ecNumber evidence="2">5.2.1.8</ecNumber>
    </submittedName>
</protein>
<dbReference type="Gene3D" id="3.30.70.1050">
    <property type="entry name" value="Trigger factor ribosome-binding domain"/>
    <property type="match status" value="1"/>
</dbReference>
<dbReference type="InterPro" id="IPR037041">
    <property type="entry name" value="Trigger_fac_C_sf"/>
</dbReference>
<evidence type="ECO:0000313" key="3">
    <source>
        <dbReference type="Proteomes" id="UP000093807"/>
    </source>
</evidence>
<reference evidence="2 3" key="1">
    <citation type="submission" date="2016-06" db="EMBL/GenBank/DDBJ databases">
        <title>Draft genome sequence of Flavobacterium succinicans strain DD5b.</title>
        <authorList>
            <person name="Poehlein A."/>
            <person name="Daniel R."/>
            <person name="Simeonova D.D."/>
        </authorList>
    </citation>
    <scope>NUCLEOTIDE SEQUENCE [LARGE SCALE GENOMIC DNA]</scope>
    <source>
        <strain evidence="2 3">DD5b</strain>
    </source>
</reference>
<dbReference type="SUPFAM" id="SSF109998">
    <property type="entry name" value="Triger factor/SurA peptide-binding domain-like"/>
    <property type="match status" value="1"/>
</dbReference>
<organism evidence="2 3">
    <name type="scientific">Flavobacterium succinicans</name>
    <dbReference type="NCBI Taxonomy" id="29536"/>
    <lineage>
        <taxon>Bacteria</taxon>
        <taxon>Pseudomonadati</taxon>
        <taxon>Bacteroidota</taxon>
        <taxon>Flavobacteriia</taxon>
        <taxon>Flavobacteriales</taxon>
        <taxon>Flavobacteriaceae</taxon>
        <taxon>Flavobacterium</taxon>
    </lineage>
</organism>
<feature type="domain" description="Trigger factor ribosome-binding bacterial" evidence="1">
    <location>
        <begin position="1"/>
        <end position="145"/>
    </location>
</feature>
<accession>A0A199XMR3</accession>
<dbReference type="Proteomes" id="UP000093807">
    <property type="component" value="Unassembled WGS sequence"/>
</dbReference>
<dbReference type="GO" id="GO:0015031">
    <property type="term" value="P:protein transport"/>
    <property type="evidence" value="ECO:0007669"/>
    <property type="project" value="InterPro"/>
</dbReference>
<dbReference type="OrthoDB" id="9767721at2"/>
<dbReference type="EC" id="5.2.1.8" evidence="2"/>
<dbReference type="GO" id="GO:0006457">
    <property type="term" value="P:protein folding"/>
    <property type="evidence" value="ECO:0007669"/>
    <property type="project" value="InterPro"/>
</dbReference>
<evidence type="ECO:0000259" key="1">
    <source>
        <dbReference type="Pfam" id="PF05697"/>
    </source>
</evidence>
<gene>
    <name evidence="2" type="primary">tig</name>
    <name evidence="2" type="ORF">FLB_26160</name>
</gene>
<dbReference type="InterPro" id="IPR027304">
    <property type="entry name" value="Trigger_fact/SurA_dom_sf"/>
</dbReference>
<dbReference type="InterPro" id="IPR036611">
    <property type="entry name" value="Trigger_fac_ribosome-bd_sf"/>
</dbReference>